<name>A0ABR3SRA1_9PEZI</name>
<comment type="caution">
    <text evidence="2">The sequence shown here is derived from an EMBL/GenBank/DDBJ whole genome shotgun (WGS) entry which is preliminary data.</text>
</comment>
<feature type="region of interest" description="Disordered" evidence="1">
    <location>
        <begin position="137"/>
        <end position="171"/>
    </location>
</feature>
<protein>
    <submittedName>
        <fullName evidence="2">Uncharacterized protein</fullName>
    </submittedName>
</protein>
<organism evidence="2 3">
    <name type="scientific">Neofusicoccum ribis</name>
    <dbReference type="NCBI Taxonomy" id="45134"/>
    <lineage>
        <taxon>Eukaryota</taxon>
        <taxon>Fungi</taxon>
        <taxon>Dikarya</taxon>
        <taxon>Ascomycota</taxon>
        <taxon>Pezizomycotina</taxon>
        <taxon>Dothideomycetes</taxon>
        <taxon>Dothideomycetes incertae sedis</taxon>
        <taxon>Botryosphaeriales</taxon>
        <taxon>Botryosphaeriaceae</taxon>
        <taxon>Neofusicoccum</taxon>
    </lineage>
</organism>
<proteinExistence type="predicted"/>
<evidence type="ECO:0000313" key="3">
    <source>
        <dbReference type="Proteomes" id="UP001521116"/>
    </source>
</evidence>
<feature type="region of interest" description="Disordered" evidence="1">
    <location>
        <begin position="255"/>
        <end position="296"/>
    </location>
</feature>
<gene>
    <name evidence="2" type="ORF">SLS56_006338</name>
</gene>
<evidence type="ECO:0000313" key="2">
    <source>
        <dbReference type="EMBL" id="KAL1627617.1"/>
    </source>
</evidence>
<feature type="region of interest" description="Disordered" evidence="1">
    <location>
        <begin position="404"/>
        <end position="458"/>
    </location>
</feature>
<feature type="compositionally biased region" description="Basic and acidic residues" evidence="1">
    <location>
        <begin position="151"/>
        <end position="171"/>
    </location>
</feature>
<dbReference type="Proteomes" id="UP001521116">
    <property type="component" value="Unassembled WGS sequence"/>
</dbReference>
<accession>A0ABR3SRA1</accession>
<reference evidence="2 3" key="1">
    <citation type="submission" date="2024-02" db="EMBL/GenBank/DDBJ databases">
        <title>De novo assembly and annotation of 12 fungi associated with fruit tree decline syndrome in Ontario, Canada.</title>
        <authorList>
            <person name="Sulman M."/>
            <person name="Ellouze W."/>
            <person name="Ilyukhin E."/>
        </authorList>
    </citation>
    <scope>NUCLEOTIDE SEQUENCE [LARGE SCALE GENOMIC DNA]</scope>
    <source>
        <strain evidence="2 3">M1-105</strain>
    </source>
</reference>
<evidence type="ECO:0000256" key="1">
    <source>
        <dbReference type="SAM" id="MobiDB-lite"/>
    </source>
</evidence>
<keyword evidence="3" id="KW-1185">Reference proteome</keyword>
<feature type="region of interest" description="Disordered" evidence="1">
    <location>
        <begin position="32"/>
        <end position="52"/>
    </location>
</feature>
<sequence length="473" mass="53932">MALDLEHKERNERLAKLEDFIRETRDEKLQEEAKAAASAAKEEAIERRNRDDQIRASLVELTSRQKGEEVKRNQEQLLAALDARREEAEAKAAAEHEKYLKLEVQRNEDADRRVAEALAETRAVFAEEMAELKNAAQKAAASARAAMKSKKLAEAESAKRARDAAQKTAEEEKRRLIDEYKLLLEEYRTRLLDVEQAEAAAEARHQETKAAPTRQLRMEDGDRRMELIETQHGMSEPLANTDFLASTFFQNRKPSPFFSRAGRSPARPRTQRTTSDVRSLSSEESEEDRRDALSGKTVVLLPSAENTSESEMLEIRTALQESGFSASNSLVPFKGHKARRSKGIPATFQWDSPLSAESQLLLTMKEHGWKPIYRRITDTLVSLTMQRREINLHKRYNLTIEAPSDQETESSVDDSEMYQSKEQGAFEDPGYQDQGWTEGWNTDEREQVSEPWNQLEPHGSSQVKGFGYFGLVW</sequence>
<feature type="compositionally biased region" description="Low complexity" evidence="1">
    <location>
        <begin position="137"/>
        <end position="146"/>
    </location>
</feature>
<dbReference type="EMBL" id="JAJVDC020000071">
    <property type="protein sequence ID" value="KAL1627617.1"/>
    <property type="molecule type" value="Genomic_DNA"/>
</dbReference>
<feature type="compositionally biased region" description="Acidic residues" evidence="1">
    <location>
        <begin position="404"/>
        <end position="416"/>
    </location>
</feature>